<keyword evidence="2" id="KW-0067">ATP-binding</keyword>
<sequence>MNKIYLPNGMEAQEAHYNEFPIEEYNTNPYIQALPPIADKKTIIRNLLTVPNFKEEERQLDSSYRVHIVNRLYKLFQPLPQHVQIWNMVFSLISQGYLARNPFNKEYRRYVNATGKQIINRSFDINSRTDFRTTASCGLVIGYSGMGKTTTINKILSNVSSVIVHDTYNGQHFNQTQLVHITLQTPHNASLKALSLQFFMKVDEILGTNNFKKYVSRNLSVDAMLPLMGIVSQNIGLGLMVIDEVQHLQNRGVQQMMNYFVTLMNSFGVPVIFIGTPASYPIFQNEFRIARRVTGSGEVIWNNMNNDEEFRLFLNSIWKYQWNRKFTQLNDELIQIFYEETQGISDLIIKLFVNVQHMAIHSGKEELTVDIVKRTVRDNFKMMKPMLDALRSGNPYKIAKYEDLRKSEQKNNIRSEVLAQPTKNYNEARTKERTVATSNKLKNKMKQEYESNDIRLILDQANKSGTPAYQLLIEHGYIDEMTYKQGDLIV</sequence>
<protein>
    <submittedName>
        <fullName evidence="2">ATP-binding protein</fullName>
    </submittedName>
</protein>
<reference evidence="2 3" key="1">
    <citation type="submission" date="2020-05" db="EMBL/GenBank/DDBJ databases">
        <title>Genome Sequencing of Type Strains.</title>
        <authorList>
            <person name="Lemaire J.F."/>
            <person name="Inderbitzin P."/>
            <person name="Gregorio O.A."/>
            <person name="Collins S.B."/>
            <person name="Wespe N."/>
            <person name="Knight-Connoni V."/>
        </authorList>
    </citation>
    <scope>NUCLEOTIDE SEQUENCE [LARGE SCALE GENOMIC DNA]</scope>
    <source>
        <strain evidence="2 3">LMG 21957</strain>
    </source>
</reference>
<dbReference type="InterPro" id="IPR049945">
    <property type="entry name" value="AAA_22"/>
</dbReference>
<dbReference type="Proteomes" id="UP000526125">
    <property type="component" value="Unassembled WGS sequence"/>
</dbReference>
<dbReference type="RefSeq" id="WP_175394943.1">
    <property type="nucleotide sequence ID" value="NZ_JABMCB010000165.1"/>
</dbReference>
<dbReference type="InterPro" id="IPR052026">
    <property type="entry name" value="ExeA_AAA_ATPase_DNA-bind"/>
</dbReference>
<dbReference type="Pfam" id="PF13401">
    <property type="entry name" value="AAA_22"/>
    <property type="match status" value="1"/>
</dbReference>
<dbReference type="EMBL" id="JABMCB010000165">
    <property type="protein sequence ID" value="NUU75097.1"/>
    <property type="molecule type" value="Genomic_DNA"/>
</dbReference>
<dbReference type="SUPFAM" id="SSF52540">
    <property type="entry name" value="P-loop containing nucleoside triphosphate hydrolases"/>
    <property type="match status" value="1"/>
</dbReference>
<comment type="caution">
    <text evidence="2">The sequence shown here is derived from an EMBL/GenBank/DDBJ whole genome shotgun (WGS) entry which is preliminary data.</text>
</comment>
<evidence type="ECO:0000313" key="3">
    <source>
        <dbReference type="Proteomes" id="UP000526125"/>
    </source>
</evidence>
<gene>
    <name evidence="2" type="ORF">HP552_07565</name>
</gene>
<feature type="domain" description="ORC1/DEAH AAA+ ATPase" evidence="1">
    <location>
        <begin position="134"/>
        <end position="278"/>
    </location>
</feature>
<dbReference type="Gene3D" id="3.40.50.300">
    <property type="entry name" value="P-loop containing nucleotide triphosphate hydrolases"/>
    <property type="match status" value="1"/>
</dbReference>
<dbReference type="GO" id="GO:0016887">
    <property type="term" value="F:ATP hydrolysis activity"/>
    <property type="evidence" value="ECO:0007669"/>
    <property type="project" value="InterPro"/>
</dbReference>
<dbReference type="InterPro" id="IPR027417">
    <property type="entry name" value="P-loop_NTPase"/>
</dbReference>
<accession>A0A7Y6ESN1</accession>
<dbReference type="AlphaFoldDB" id="A0A7Y6ESN1"/>
<dbReference type="GO" id="GO:0005524">
    <property type="term" value="F:ATP binding"/>
    <property type="evidence" value="ECO:0007669"/>
    <property type="project" value="UniProtKB-KW"/>
</dbReference>
<evidence type="ECO:0000259" key="1">
    <source>
        <dbReference type="Pfam" id="PF13401"/>
    </source>
</evidence>
<organism evidence="2 3">
    <name type="scientific">Paenibacillus xylanilyticus</name>
    <dbReference type="NCBI Taxonomy" id="248903"/>
    <lineage>
        <taxon>Bacteria</taxon>
        <taxon>Bacillati</taxon>
        <taxon>Bacillota</taxon>
        <taxon>Bacilli</taxon>
        <taxon>Bacillales</taxon>
        <taxon>Paenibacillaceae</taxon>
        <taxon>Paenibacillus</taxon>
    </lineage>
</organism>
<proteinExistence type="predicted"/>
<keyword evidence="2" id="KW-0547">Nucleotide-binding</keyword>
<dbReference type="PANTHER" id="PTHR35894:SF1">
    <property type="entry name" value="PHOSPHORIBULOKINASE _ URIDINE KINASE FAMILY"/>
    <property type="match status" value="1"/>
</dbReference>
<dbReference type="PANTHER" id="PTHR35894">
    <property type="entry name" value="GENERAL SECRETION PATHWAY PROTEIN A-RELATED"/>
    <property type="match status" value="1"/>
</dbReference>
<name>A0A7Y6ESN1_9BACL</name>
<evidence type="ECO:0000313" key="2">
    <source>
        <dbReference type="EMBL" id="NUU75097.1"/>
    </source>
</evidence>
<keyword evidence="3" id="KW-1185">Reference proteome</keyword>